<dbReference type="Pfam" id="PF01957">
    <property type="entry name" value="NfeD"/>
    <property type="match status" value="1"/>
</dbReference>
<keyword evidence="7" id="KW-0378">Hydrolase</keyword>
<keyword evidence="3 5" id="KW-1133">Transmembrane helix</keyword>
<evidence type="ECO:0000313" key="8">
    <source>
        <dbReference type="Proteomes" id="UP000550714"/>
    </source>
</evidence>
<evidence type="ECO:0000256" key="2">
    <source>
        <dbReference type="ARBA" id="ARBA00022692"/>
    </source>
</evidence>
<evidence type="ECO:0000313" key="7">
    <source>
        <dbReference type="EMBL" id="MBB3050936.1"/>
    </source>
</evidence>
<dbReference type="GO" id="GO:0006508">
    <property type="term" value="P:proteolysis"/>
    <property type="evidence" value="ECO:0007669"/>
    <property type="project" value="UniProtKB-KW"/>
</dbReference>
<sequence length="143" mass="14376">MTAALIWLIIGVVLIVAEVLSGDFVLLMLGAGALAAAGAEAITGNIYIDVAVFAIVSTGMLGLVRPALKRRFLAGPGIKTNAEALVGSQAVAMSDVDSHGGQVKLAGEPWSARTLTEGDVIEAGAHVTVVEIKGATAIVSAAI</sequence>
<name>A0A839RZN9_9PSEU</name>
<keyword evidence="8" id="KW-1185">Reference proteome</keyword>
<dbReference type="GO" id="GO:0005886">
    <property type="term" value="C:plasma membrane"/>
    <property type="evidence" value="ECO:0007669"/>
    <property type="project" value="TreeGrafter"/>
</dbReference>
<evidence type="ECO:0000259" key="6">
    <source>
        <dbReference type="Pfam" id="PF01957"/>
    </source>
</evidence>
<reference evidence="7 8" key="1">
    <citation type="submission" date="2020-08" db="EMBL/GenBank/DDBJ databases">
        <title>Genomic Encyclopedia of Type Strains, Phase III (KMG-III): the genomes of soil and plant-associated and newly described type strains.</title>
        <authorList>
            <person name="Whitman W."/>
        </authorList>
    </citation>
    <scope>NUCLEOTIDE SEQUENCE [LARGE SCALE GENOMIC DNA]</scope>
    <source>
        <strain evidence="7 8">CECT 8577</strain>
    </source>
</reference>
<keyword evidence="7" id="KW-0645">Protease</keyword>
<gene>
    <name evidence="7" type="ORF">FHS23_001959</name>
</gene>
<evidence type="ECO:0000256" key="4">
    <source>
        <dbReference type="ARBA" id="ARBA00023136"/>
    </source>
</evidence>
<dbReference type="GO" id="GO:0008233">
    <property type="term" value="F:peptidase activity"/>
    <property type="evidence" value="ECO:0007669"/>
    <property type="project" value="UniProtKB-KW"/>
</dbReference>
<dbReference type="SUPFAM" id="SSF141322">
    <property type="entry name" value="NfeD domain-like"/>
    <property type="match status" value="1"/>
</dbReference>
<dbReference type="PANTHER" id="PTHR33507">
    <property type="entry name" value="INNER MEMBRANE PROTEIN YBBJ"/>
    <property type="match status" value="1"/>
</dbReference>
<accession>A0A839RZN9</accession>
<comment type="caution">
    <text evidence="7">The sequence shown here is derived from an EMBL/GenBank/DDBJ whole genome shotgun (WGS) entry which is preliminary data.</text>
</comment>
<evidence type="ECO:0000256" key="1">
    <source>
        <dbReference type="ARBA" id="ARBA00004141"/>
    </source>
</evidence>
<keyword evidence="2 5" id="KW-0812">Transmembrane</keyword>
<evidence type="ECO:0000256" key="5">
    <source>
        <dbReference type="SAM" id="Phobius"/>
    </source>
</evidence>
<feature type="domain" description="NfeD-like C-terminal" evidence="6">
    <location>
        <begin position="82"/>
        <end position="139"/>
    </location>
</feature>
<dbReference type="AlphaFoldDB" id="A0A839RZN9"/>
<proteinExistence type="predicted"/>
<evidence type="ECO:0000256" key="3">
    <source>
        <dbReference type="ARBA" id="ARBA00022989"/>
    </source>
</evidence>
<dbReference type="InterPro" id="IPR002810">
    <property type="entry name" value="NfeD-like_C"/>
</dbReference>
<protein>
    <submittedName>
        <fullName evidence="7">Membrane protein implicated in regulation of membrane protease activity</fullName>
    </submittedName>
</protein>
<keyword evidence="4 5" id="KW-0472">Membrane</keyword>
<dbReference type="RefSeq" id="WP_183651949.1">
    <property type="nucleotide sequence ID" value="NZ_JACHWU010000002.1"/>
</dbReference>
<dbReference type="InterPro" id="IPR012340">
    <property type="entry name" value="NA-bd_OB-fold"/>
</dbReference>
<dbReference type="Proteomes" id="UP000550714">
    <property type="component" value="Unassembled WGS sequence"/>
</dbReference>
<feature type="transmembrane region" description="Helical" evidence="5">
    <location>
        <begin position="45"/>
        <end position="64"/>
    </location>
</feature>
<dbReference type="InterPro" id="IPR052165">
    <property type="entry name" value="Membrane_assoc_protease"/>
</dbReference>
<organism evidence="7 8">
    <name type="scientific">Prauserella isguenensis</name>
    <dbReference type="NCBI Taxonomy" id="1470180"/>
    <lineage>
        <taxon>Bacteria</taxon>
        <taxon>Bacillati</taxon>
        <taxon>Actinomycetota</taxon>
        <taxon>Actinomycetes</taxon>
        <taxon>Pseudonocardiales</taxon>
        <taxon>Pseudonocardiaceae</taxon>
        <taxon>Prauserella</taxon>
    </lineage>
</organism>
<dbReference type="PANTHER" id="PTHR33507:SF3">
    <property type="entry name" value="INNER MEMBRANE PROTEIN YBBJ"/>
    <property type="match status" value="1"/>
</dbReference>
<comment type="subcellular location">
    <subcellularLocation>
        <location evidence="1">Membrane</location>
        <topology evidence="1">Multi-pass membrane protein</topology>
    </subcellularLocation>
</comment>
<dbReference type="EMBL" id="JACHWU010000002">
    <property type="protein sequence ID" value="MBB3050936.1"/>
    <property type="molecule type" value="Genomic_DNA"/>
</dbReference>
<dbReference type="Gene3D" id="2.40.50.140">
    <property type="entry name" value="Nucleic acid-binding proteins"/>
    <property type="match status" value="1"/>
</dbReference>